<feature type="transmembrane region" description="Helical" evidence="1">
    <location>
        <begin position="201"/>
        <end position="222"/>
    </location>
</feature>
<name>A0A7S0GGP9_9STRA</name>
<keyword evidence="1" id="KW-0812">Transmembrane</keyword>
<evidence type="ECO:0000256" key="1">
    <source>
        <dbReference type="SAM" id="Phobius"/>
    </source>
</evidence>
<accession>A0A7S0GGP9</accession>
<gene>
    <name evidence="2" type="ORF">PINE0816_LOCUS15449</name>
</gene>
<dbReference type="EMBL" id="HBEL01032952">
    <property type="protein sequence ID" value="CAD8419314.1"/>
    <property type="molecule type" value="Transcribed_RNA"/>
</dbReference>
<feature type="transmembrane region" description="Helical" evidence="1">
    <location>
        <begin position="269"/>
        <end position="288"/>
    </location>
</feature>
<keyword evidence="1" id="KW-0472">Membrane</keyword>
<reference evidence="2" key="1">
    <citation type="submission" date="2021-01" db="EMBL/GenBank/DDBJ databases">
        <authorList>
            <person name="Corre E."/>
            <person name="Pelletier E."/>
            <person name="Niang G."/>
            <person name="Scheremetjew M."/>
            <person name="Finn R."/>
            <person name="Kale V."/>
            <person name="Holt S."/>
            <person name="Cochrane G."/>
            <person name="Meng A."/>
            <person name="Brown T."/>
            <person name="Cohen L."/>
        </authorList>
    </citation>
    <scope>NUCLEOTIDE SEQUENCE</scope>
    <source>
        <strain evidence="2">CCAP1064/1</strain>
    </source>
</reference>
<organism evidence="2">
    <name type="scientific">Proboscia inermis</name>
    <dbReference type="NCBI Taxonomy" id="420281"/>
    <lineage>
        <taxon>Eukaryota</taxon>
        <taxon>Sar</taxon>
        <taxon>Stramenopiles</taxon>
        <taxon>Ochrophyta</taxon>
        <taxon>Bacillariophyta</taxon>
        <taxon>Coscinodiscophyceae</taxon>
        <taxon>Rhizosoleniophycidae</taxon>
        <taxon>Rhizosoleniales</taxon>
        <taxon>Rhizosoleniaceae</taxon>
        <taxon>Proboscia</taxon>
    </lineage>
</organism>
<dbReference type="AlphaFoldDB" id="A0A7S0GGP9"/>
<keyword evidence="1" id="KW-1133">Transmembrane helix</keyword>
<sequence>MSLIINKKETCFDSLDCPEDTTKKCTAKDTQLGPNECASLVNVTIQQPSAISESSERLKDEELDTDIDIYQLENDIFSILFVSDIFSGAAMFSILLFALQMTILVLAILNLLDDSDKGNFFKVPMHTQGVVRCAQAAALFISIAVSDDITTSLDFFSVKVPKDYNIRLKWAASNLFRFIEGFVGIMVAFIFIVQATEALDLFLDFAALTFVSELDNIGFVLADKGYVPVHIQNAVKKVKSTRMYFTSSRTHITIFGRTFKIRAKILKRIIFFVPMIVLYAGWIFLILVRQKNGYYFRLGCESFEVKFESQYSYNFFEQSRGSEKLVDFNTSDCRQWESSRTSPISYSSFSDSYFMDTEGSKNYAYIENPRPVYYQRNKTPSKDPNEPFGKISYCEEIEAWVFTIEGVCKVHSENDCNWLARSPKTEALSLDTVEENEWKIWTGIRHETSVDITCVECNDNKPKDLATDLDCNHHGQCTEKSCECNGFWVGFECEVCAACSEFEVLVKDGSGREKISAFNDTRRGELKNWNESVFRRLADQNSPKKDNVVSLYGRPVYYEINDQNKNATIDENKLHKSIIYSGSRYWILNLTSQCQDFISPVTCLERYHSAWFFDETNKPEYMSEVTQNHYPSGLKWFKYEAGNILSSRLAEPFDLECMNAAEAKTCEYL</sequence>
<protein>
    <submittedName>
        <fullName evidence="2">Uncharacterized protein</fullName>
    </submittedName>
</protein>
<evidence type="ECO:0000313" key="2">
    <source>
        <dbReference type="EMBL" id="CAD8419314.1"/>
    </source>
</evidence>
<proteinExistence type="predicted"/>
<feature type="transmembrane region" description="Helical" evidence="1">
    <location>
        <begin position="85"/>
        <end position="112"/>
    </location>
</feature>
<feature type="transmembrane region" description="Helical" evidence="1">
    <location>
        <begin position="175"/>
        <end position="195"/>
    </location>
</feature>